<dbReference type="PANTHER" id="PTHR21666:SF270">
    <property type="entry name" value="MUREIN HYDROLASE ACTIVATOR ENVC"/>
    <property type="match status" value="1"/>
</dbReference>
<dbReference type="PANTHER" id="PTHR21666">
    <property type="entry name" value="PEPTIDASE-RELATED"/>
    <property type="match status" value="1"/>
</dbReference>
<comment type="caution">
    <text evidence="2">The sequence shown here is derived from an EMBL/GenBank/DDBJ whole genome shotgun (WGS) entry which is preliminary data.</text>
</comment>
<gene>
    <name evidence="2" type="ORF">E3O10_12590</name>
</gene>
<dbReference type="InterPro" id="IPR016047">
    <property type="entry name" value="M23ase_b-sheet_dom"/>
</dbReference>
<evidence type="ECO:0000259" key="1">
    <source>
        <dbReference type="Pfam" id="PF01551"/>
    </source>
</evidence>
<organism evidence="2 3">
    <name type="scientific">Cryobacterium luteum</name>
    <dbReference type="NCBI Taxonomy" id="1424661"/>
    <lineage>
        <taxon>Bacteria</taxon>
        <taxon>Bacillati</taxon>
        <taxon>Actinomycetota</taxon>
        <taxon>Actinomycetes</taxon>
        <taxon>Micrococcales</taxon>
        <taxon>Microbacteriaceae</taxon>
        <taxon>Cryobacterium</taxon>
    </lineage>
</organism>
<dbReference type="STRING" id="1424661.SAMN05216281_101300"/>
<dbReference type="Pfam" id="PF01551">
    <property type="entry name" value="Peptidase_M23"/>
    <property type="match status" value="1"/>
</dbReference>
<dbReference type="InterPro" id="IPR050570">
    <property type="entry name" value="Cell_wall_metabolism_enzyme"/>
</dbReference>
<feature type="domain" description="M23ase beta-sheet core" evidence="1">
    <location>
        <begin position="27"/>
        <end position="114"/>
    </location>
</feature>
<dbReference type="Proteomes" id="UP000297654">
    <property type="component" value="Unassembled WGS sequence"/>
</dbReference>
<proteinExistence type="predicted"/>
<evidence type="ECO:0000313" key="2">
    <source>
        <dbReference type="EMBL" id="TFB88610.1"/>
    </source>
</evidence>
<dbReference type="CDD" id="cd12797">
    <property type="entry name" value="M23_peptidase"/>
    <property type="match status" value="1"/>
</dbReference>
<name>A0A1H8AR48_9MICO</name>
<dbReference type="AlphaFoldDB" id="A0A1H8AR48"/>
<evidence type="ECO:0000313" key="3">
    <source>
        <dbReference type="Proteomes" id="UP000297654"/>
    </source>
</evidence>
<dbReference type="SUPFAM" id="SSF51261">
    <property type="entry name" value="Duplicated hybrid motif"/>
    <property type="match status" value="1"/>
</dbReference>
<dbReference type="OrthoDB" id="5126412at2"/>
<keyword evidence="3" id="KW-1185">Reference proteome</keyword>
<dbReference type="Gene3D" id="2.70.70.10">
    <property type="entry name" value="Glucose Permease (Domain IIA)"/>
    <property type="match status" value="1"/>
</dbReference>
<protein>
    <submittedName>
        <fullName evidence="2">M23 family metallopeptidase</fullName>
    </submittedName>
</protein>
<dbReference type="InterPro" id="IPR011055">
    <property type="entry name" value="Dup_hybrid_motif"/>
</dbReference>
<sequence length="222" mass="23544">MSYVQYSEPYPSSRGDRYGATKGRSGPHRGQDTAPGGLPALAVARGRIVRKIWSAALGNIVVLQHADGKYSGYCHLATPSTYAIGVYVNRGESVGAAIGATGTAQTGRHLHYTIGDDITGVLSGHVQDPLVWINAHTSAAPTGVSATSGAATTPIPNQPLGEFEMIRIQSPGRGIALIGAGYYRHLTSNEEVEQSHPLVTKHLNGNDRQFDLWKTMAVDGLK</sequence>
<reference evidence="2 3" key="1">
    <citation type="submission" date="2019-03" db="EMBL/GenBank/DDBJ databases">
        <title>Genomics of glacier-inhabiting Cryobacterium strains.</title>
        <authorList>
            <person name="Liu Q."/>
            <person name="Xin Y.-H."/>
        </authorList>
    </citation>
    <scope>NUCLEOTIDE SEQUENCE [LARGE SCALE GENOMIC DNA]</scope>
    <source>
        <strain evidence="2 3">Hh15</strain>
    </source>
</reference>
<dbReference type="GO" id="GO:0004222">
    <property type="term" value="F:metalloendopeptidase activity"/>
    <property type="evidence" value="ECO:0007669"/>
    <property type="project" value="TreeGrafter"/>
</dbReference>
<dbReference type="EMBL" id="SOFF01000031">
    <property type="protein sequence ID" value="TFB88610.1"/>
    <property type="molecule type" value="Genomic_DNA"/>
</dbReference>
<dbReference type="RefSeq" id="WP_092106516.1">
    <property type="nucleotide sequence ID" value="NZ_FOCN01000001.1"/>
</dbReference>
<accession>A0A1H8AR48</accession>